<proteinExistence type="predicted"/>
<evidence type="ECO:0000313" key="3">
    <source>
        <dbReference type="Proteomes" id="UP000039046"/>
    </source>
</evidence>
<name>A0A0A1TC14_9HYPO</name>
<reference evidence="2 3" key="1">
    <citation type="journal article" date="2015" name="Genome Announc.">
        <title>Draft Genome Sequence and Gene Annotation of the Entomopathogenic Fungus Verticillium hemipterigenum.</title>
        <authorList>
            <person name="Horn F."/>
            <person name="Habel A."/>
            <person name="Scharf D.H."/>
            <person name="Dworschak J."/>
            <person name="Brakhage A.A."/>
            <person name="Guthke R."/>
            <person name="Hertweck C."/>
            <person name="Linde J."/>
        </authorList>
    </citation>
    <scope>NUCLEOTIDE SEQUENCE [LARGE SCALE GENOMIC DNA]</scope>
</reference>
<evidence type="ECO:0000256" key="1">
    <source>
        <dbReference type="SAM" id="SignalP"/>
    </source>
</evidence>
<dbReference type="Proteomes" id="UP000039046">
    <property type="component" value="Unassembled WGS sequence"/>
</dbReference>
<evidence type="ECO:0000313" key="2">
    <source>
        <dbReference type="EMBL" id="CEJ82929.1"/>
    </source>
</evidence>
<organism evidence="2 3">
    <name type="scientific">[Torrubiella] hemipterigena</name>
    <dbReference type="NCBI Taxonomy" id="1531966"/>
    <lineage>
        <taxon>Eukaryota</taxon>
        <taxon>Fungi</taxon>
        <taxon>Dikarya</taxon>
        <taxon>Ascomycota</taxon>
        <taxon>Pezizomycotina</taxon>
        <taxon>Sordariomycetes</taxon>
        <taxon>Hypocreomycetidae</taxon>
        <taxon>Hypocreales</taxon>
        <taxon>Clavicipitaceae</taxon>
        <taxon>Clavicipitaceae incertae sedis</taxon>
        <taxon>'Torrubiella' clade</taxon>
    </lineage>
</organism>
<dbReference type="HOGENOM" id="CLU_1361274_0_0_1"/>
<keyword evidence="3" id="KW-1185">Reference proteome</keyword>
<feature type="chain" id="PRO_5001979499" evidence="1">
    <location>
        <begin position="17"/>
        <end position="201"/>
    </location>
</feature>
<feature type="signal peptide" evidence="1">
    <location>
        <begin position="1"/>
        <end position="16"/>
    </location>
</feature>
<keyword evidence="1" id="KW-0732">Signal</keyword>
<sequence length="201" mass="22611">MANALVALFVAGAAIAHTIPSPLNLLEARAIDNTLEDDSNEDFKLDRAMITFENWCKHPVHVWRSDGGIKMLETIEAQTIANETLPTDPKAGMVMYRASPSEKNLKDGSGTLLMTYNLNATRSSVAMNANMDYLFKNPFGRDDHNLVTIFSRKCDDNYDIYLEHGRRLASSFKCKKKMWAGITFITALCTENDRPDDEKKQ</sequence>
<dbReference type="EMBL" id="CDHN01000001">
    <property type="protein sequence ID" value="CEJ82929.1"/>
    <property type="molecule type" value="Genomic_DNA"/>
</dbReference>
<dbReference type="AlphaFoldDB" id="A0A0A1TC14"/>
<protein>
    <submittedName>
        <fullName evidence="2">Uncharacterized protein</fullName>
    </submittedName>
</protein>
<accession>A0A0A1TC14</accession>
<gene>
    <name evidence="2" type="ORF">VHEMI02968</name>
</gene>